<dbReference type="PANTHER" id="PTHR10629:SF52">
    <property type="entry name" value="DNA (CYTOSINE-5)-METHYLTRANSFERASE 1"/>
    <property type="match status" value="1"/>
</dbReference>
<dbReference type="SUPFAM" id="SSF53335">
    <property type="entry name" value="S-adenosyl-L-methionine-dependent methyltransferases"/>
    <property type="match status" value="1"/>
</dbReference>
<evidence type="ECO:0000256" key="5">
    <source>
        <dbReference type="PROSITE-ProRule" id="PRU01016"/>
    </source>
</evidence>
<evidence type="ECO:0000256" key="2">
    <source>
        <dbReference type="ARBA" id="ARBA00022603"/>
    </source>
</evidence>
<dbReference type="GO" id="GO:0003677">
    <property type="term" value="F:DNA binding"/>
    <property type="evidence" value="ECO:0007669"/>
    <property type="project" value="TreeGrafter"/>
</dbReference>
<evidence type="ECO:0000313" key="8">
    <source>
        <dbReference type="EMBL" id="QPG94612.1"/>
    </source>
</evidence>
<keyword evidence="4 5" id="KW-0949">S-adenosyl-L-methionine</keyword>
<dbReference type="InterPro" id="IPR041677">
    <property type="entry name" value="DNA2/NAM7_AAA_11"/>
</dbReference>
<dbReference type="GO" id="GO:0032259">
    <property type="term" value="P:methylation"/>
    <property type="evidence" value="ECO:0007669"/>
    <property type="project" value="UniProtKB-KW"/>
</dbReference>
<evidence type="ECO:0000313" key="9">
    <source>
        <dbReference type="Proteomes" id="UP000594364"/>
    </source>
</evidence>
<dbReference type="InterPro" id="IPR027417">
    <property type="entry name" value="P-loop_NTPase"/>
</dbReference>
<dbReference type="Pfam" id="PF13087">
    <property type="entry name" value="AAA_12"/>
    <property type="match status" value="1"/>
</dbReference>
<dbReference type="InterPro" id="IPR050390">
    <property type="entry name" value="C5-Methyltransferase"/>
</dbReference>
<dbReference type="GO" id="GO:0004386">
    <property type="term" value="F:helicase activity"/>
    <property type="evidence" value="ECO:0007669"/>
    <property type="project" value="InterPro"/>
</dbReference>
<dbReference type="PANTHER" id="PTHR10629">
    <property type="entry name" value="CYTOSINE-SPECIFIC METHYLTRANSFERASE"/>
    <property type="match status" value="1"/>
</dbReference>
<dbReference type="EMBL" id="CP031385">
    <property type="protein sequence ID" value="QPG94612.1"/>
    <property type="molecule type" value="Genomic_DNA"/>
</dbReference>
<evidence type="ECO:0000256" key="1">
    <source>
        <dbReference type="ARBA" id="ARBA00011975"/>
    </source>
</evidence>
<dbReference type="GO" id="GO:0005634">
    <property type="term" value="C:nucleus"/>
    <property type="evidence" value="ECO:0007669"/>
    <property type="project" value="TreeGrafter"/>
</dbReference>
<evidence type="ECO:0000259" key="7">
    <source>
        <dbReference type="Pfam" id="PF13087"/>
    </source>
</evidence>
<dbReference type="Gene3D" id="3.90.120.10">
    <property type="entry name" value="DNA Methylase, subunit A, domain 2"/>
    <property type="match status" value="1"/>
</dbReference>
<keyword evidence="2 5" id="KW-0489">Methyltransferase</keyword>
<evidence type="ECO:0000259" key="6">
    <source>
        <dbReference type="Pfam" id="PF13086"/>
    </source>
</evidence>
<dbReference type="Pfam" id="PF00145">
    <property type="entry name" value="DNA_methylase"/>
    <property type="match status" value="2"/>
</dbReference>
<evidence type="ECO:0000256" key="3">
    <source>
        <dbReference type="ARBA" id="ARBA00022679"/>
    </source>
</evidence>
<dbReference type="GO" id="GO:0003886">
    <property type="term" value="F:DNA (cytosine-5-)-methyltransferase activity"/>
    <property type="evidence" value="ECO:0007669"/>
    <property type="project" value="UniProtKB-EC"/>
</dbReference>
<comment type="similarity">
    <text evidence="5">Belongs to the class I-like SAM-binding methyltransferase superfamily. C5-methyltransferase family.</text>
</comment>
<dbReference type="GO" id="GO:0044027">
    <property type="term" value="P:negative regulation of gene expression via chromosomal CpG island methylation"/>
    <property type="evidence" value="ECO:0007669"/>
    <property type="project" value="TreeGrafter"/>
</dbReference>
<evidence type="ECO:0000256" key="4">
    <source>
        <dbReference type="ARBA" id="ARBA00022691"/>
    </source>
</evidence>
<dbReference type="InterPro" id="IPR001525">
    <property type="entry name" value="C5_MeTfrase"/>
</dbReference>
<name>A0A7S9KLP4_EPIFF</name>
<feature type="domain" description="DNA2/NAM7 helicase-like C-terminal" evidence="7">
    <location>
        <begin position="1066"/>
        <end position="1248"/>
    </location>
</feature>
<dbReference type="EC" id="2.1.1.37" evidence="1"/>
<feature type="active site" evidence="5">
    <location>
        <position position="361"/>
    </location>
</feature>
<proteinExistence type="inferred from homology"/>
<organism evidence="8 9">
    <name type="scientific">Epichloe festucae (strain Fl1)</name>
    <dbReference type="NCBI Taxonomy" id="877507"/>
    <lineage>
        <taxon>Eukaryota</taxon>
        <taxon>Fungi</taxon>
        <taxon>Dikarya</taxon>
        <taxon>Ascomycota</taxon>
        <taxon>Pezizomycotina</taxon>
        <taxon>Sordariomycetes</taxon>
        <taxon>Hypocreomycetidae</taxon>
        <taxon>Hypocreales</taxon>
        <taxon>Clavicipitaceae</taxon>
        <taxon>Epichloe</taxon>
    </lineage>
</organism>
<protein>
    <recommendedName>
        <fullName evidence="1">DNA (cytosine-5-)-methyltransferase</fullName>
        <ecNumber evidence="1">2.1.1.37</ecNumber>
    </recommendedName>
</protein>
<sequence length="1285" mass="147595">MTSAYFRSGDTRGRLRENSIARSCTLEADENDEIEEVRDGADIIDLKSEILSTHPNSFSHTAAFQSQPHQFHVGDILEIRGTMLGQYPVHFIKVTGISYASTQVQMLEGLPFIRTRNMKGQLPKKHNEVCMMLHSRQQTQPFLYDQPILANVKADLVVRRRAIIITNAVYPEFAVRRILQSSTEHISGQLSQSEEDAILVCRWKWIIQFVDSNRKTRVDEESIERINLEEVSQSQFIVSEQTLRNRWRGGRHRGGSWRYNNHSVIRCDNGLPNQFVESFIRHRGQKYTLFDAFSGARGVSRGAQSAGFKVMHAVDKEPTVWDTYSINFPETTLYKMSIDQFIQEVRDLPLRPDVLHMSPPCQYFSPAHTRSCARDEENTDAILCCHELVRKLRPRLITLEQTFGLKFEQHQDYFHSLIGDLTHHGYSVRWRIVDLCTWGSAQTRKRLVMLAAGPGERLPPFPPPTHSKNVEDSLLPYNTIRKALSRIRPDDDMHDLAAVSHFTPPRPRLEFDTQIGTILTSPGNIYHPDGNRSYTLREHACLQGFPISHQFRGTKTSIKRQIGNAFPPNTPLDSLDRAVFPSTTDRFKVDMLSTVSHEDGEYSLVHLSANRIPNPFESMEAIRDQRAKTYAAFKVDVPRSWKNADGKNIELDLMTSLQTRCRVENLADIWLRDNDCQLIKVDWDIQSTTFEVELEALRYLTNERDRDGQGPTIKSKRAFHMILDFHSCWKEFYDLHKAFPQLKNPEHAKYKIPAAILEKYKSLNQDHLDSLSGLQMIPNGLYFVNGCPGSGKTEWNMIVAAMVQASTRKRHLRRSRVLFLVDINKTVDDAAARYFALCQEARLDLRIVRMHGWPREMRQSSKIHGLQPEKQQGNNEMFDVDFTTRFLTIAGLSKCARISEKPGVVPTLDEASWQYFERNKKDAFPGLQTLLDKMENGEVLSTDDWKTLRRHVSKLYRAVLARTDFIATTPVAAFGRFSRFFKPDLIFVDEASHARELTTLIPLAYFSPKAWIFTGDVKQTQPFVKNLKSNRGAHTELRFNPFATQLQMSTMARASCVGAVNSEFLINKRAFGNLHRLPSDLFYDGRMISSHTNEDLYPASVSHLRNYLQSLAGGLGIDENRLILDLTVSQEERHQESFWNPVHHQWVLEHAASLLGDNQFQSIRRGHVATVMIATPYSTSFKQYQASVKTWPKEWQDRVQVLTVDKAQGNESDVVFLDMVRTQTSGFMDDPRRLNVSITRARQAEVILMRRAMAYTPRRRGDTVRSTFLSRVWEDTMSHGRVVSI</sequence>
<dbReference type="PROSITE" id="PS51679">
    <property type="entry name" value="SAM_MT_C5"/>
    <property type="match status" value="1"/>
</dbReference>
<keyword evidence="9" id="KW-1185">Reference proteome</keyword>
<gene>
    <name evidence="8" type="ORF">C2857_006540</name>
</gene>
<dbReference type="SUPFAM" id="SSF52540">
    <property type="entry name" value="P-loop containing nucleoside triphosphate hydrolases"/>
    <property type="match status" value="1"/>
</dbReference>
<dbReference type="Pfam" id="PF13086">
    <property type="entry name" value="AAA_11"/>
    <property type="match status" value="1"/>
</dbReference>
<reference evidence="8 9" key="1">
    <citation type="journal article" date="2018" name="PLoS Genet.">
        <title>Repeat elements organise 3D genome structure and mediate transcription in the filamentous fungus Epichloe festucae.</title>
        <authorList>
            <person name="Winter D.J."/>
            <person name="Ganley A.R.D."/>
            <person name="Young C.A."/>
            <person name="Liachko I."/>
            <person name="Schardl C.L."/>
            <person name="Dupont P.Y."/>
            <person name="Berry D."/>
            <person name="Ram A."/>
            <person name="Scott B."/>
            <person name="Cox M.P."/>
        </authorList>
    </citation>
    <scope>NUCLEOTIDE SEQUENCE [LARGE SCALE GENOMIC DNA]</scope>
    <source>
        <strain evidence="8 9">Fl1</strain>
    </source>
</reference>
<dbReference type="OrthoDB" id="6513042at2759"/>
<dbReference type="InterPro" id="IPR041679">
    <property type="entry name" value="DNA2/NAM7-like_C"/>
</dbReference>
<feature type="domain" description="DNA2/NAM7 helicase helicase" evidence="6">
    <location>
        <begin position="779"/>
        <end position="1025"/>
    </location>
</feature>
<dbReference type="Gene3D" id="3.40.50.150">
    <property type="entry name" value="Vaccinia Virus protein VP39"/>
    <property type="match status" value="1"/>
</dbReference>
<dbReference type="InterPro" id="IPR029063">
    <property type="entry name" value="SAM-dependent_MTases_sf"/>
</dbReference>
<dbReference type="Proteomes" id="UP000594364">
    <property type="component" value="Chromosome 1"/>
</dbReference>
<dbReference type="Gene3D" id="3.40.50.300">
    <property type="entry name" value="P-loop containing nucleotide triphosphate hydrolases"/>
    <property type="match status" value="2"/>
</dbReference>
<accession>A0A7S9KLP4</accession>
<keyword evidence="3 5" id="KW-0808">Transferase</keyword>